<keyword evidence="3" id="KW-1185">Reference proteome</keyword>
<proteinExistence type="predicted"/>
<protein>
    <submittedName>
        <fullName evidence="2">Uncharacterized protein</fullName>
    </submittedName>
</protein>
<feature type="transmembrane region" description="Helical" evidence="1">
    <location>
        <begin position="87"/>
        <end position="113"/>
    </location>
</feature>
<name>A0A9X1VJL6_9BACT</name>
<dbReference type="EMBL" id="JALBGC010000003">
    <property type="protein sequence ID" value="MCI1188240.1"/>
    <property type="molecule type" value="Genomic_DNA"/>
</dbReference>
<evidence type="ECO:0000256" key="1">
    <source>
        <dbReference type="SAM" id="Phobius"/>
    </source>
</evidence>
<dbReference type="Proteomes" id="UP001139193">
    <property type="component" value="Unassembled WGS sequence"/>
</dbReference>
<dbReference type="RefSeq" id="WP_241936504.1">
    <property type="nucleotide sequence ID" value="NZ_JALBGC010000003.1"/>
</dbReference>
<evidence type="ECO:0000313" key="3">
    <source>
        <dbReference type="Proteomes" id="UP001139193"/>
    </source>
</evidence>
<comment type="caution">
    <text evidence="2">The sequence shown here is derived from an EMBL/GenBank/DDBJ whole genome shotgun (WGS) entry which is preliminary data.</text>
</comment>
<accession>A0A9X1VJL6</accession>
<keyword evidence="1" id="KW-0472">Membrane</keyword>
<feature type="transmembrane region" description="Helical" evidence="1">
    <location>
        <begin position="12"/>
        <end position="37"/>
    </location>
</feature>
<organism evidence="2 3">
    <name type="scientific">Hymenobacter cyanobacteriorum</name>
    <dbReference type="NCBI Taxonomy" id="2926463"/>
    <lineage>
        <taxon>Bacteria</taxon>
        <taxon>Pseudomonadati</taxon>
        <taxon>Bacteroidota</taxon>
        <taxon>Cytophagia</taxon>
        <taxon>Cytophagales</taxon>
        <taxon>Hymenobacteraceae</taxon>
        <taxon>Hymenobacter</taxon>
    </lineage>
</organism>
<evidence type="ECO:0000313" key="2">
    <source>
        <dbReference type="EMBL" id="MCI1188240.1"/>
    </source>
</evidence>
<dbReference type="AlphaFoldDB" id="A0A9X1VJL6"/>
<sequence length="123" mass="13926">MPYQQVGNLWSAWPRFFLMLLVMLLLNSLWAYASLYIDFVKAPGSSVALSQAAIETNMLICWGLGMVFNTGLLVWSLRQRHVGESIAVFIGMLWLTYVSFCFYLMISFGYGIASLLESIQGKH</sequence>
<keyword evidence="1" id="KW-1133">Transmembrane helix</keyword>
<keyword evidence="1" id="KW-0812">Transmembrane</keyword>
<feature type="transmembrane region" description="Helical" evidence="1">
    <location>
        <begin position="57"/>
        <end position="75"/>
    </location>
</feature>
<reference evidence="2" key="1">
    <citation type="submission" date="2022-03" db="EMBL/GenBank/DDBJ databases">
        <title>Bacterial whole genome sequence for Hymenobacter sp. DH14.</title>
        <authorList>
            <person name="Le V."/>
        </authorList>
    </citation>
    <scope>NUCLEOTIDE SEQUENCE</scope>
    <source>
        <strain evidence="2">DH14</strain>
    </source>
</reference>
<gene>
    <name evidence="2" type="ORF">MON38_12490</name>
</gene>